<feature type="region of interest" description="Disordered" evidence="9">
    <location>
        <begin position="150"/>
        <end position="171"/>
    </location>
</feature>
<keyword evidence="3" id="KW-0677">Repeat</keyword>
<comment type="subcellular location">
    <subcellularLocation>
        <location evidence="1">Nucleus</location>
    </subcellularLocation>
</comment>
<evidence type="ECO:0000313" key="11">
    <source>
        <dbReference type="EMBL" id="KAK5050998.1"/>
    </source>
</evidence>
<evidence type="ECO:0000256" key="6">
    <source>
        <dbReference type="ARBA" id="ARBA00023242"/>
    </source>
</evidence>
<dbReference type="AlphaFoldDB" id="A0AAV9N8I6"/>
<dbReference type="Pfam" id="PF08790">
    <property type="entry name" value="zf-LYAR"/>
    <property type="match status" value="1"/>
</dbReference>
<dbReference type="GO" id="GO:0005730">
    <property type="term" value="C:nucleolus"/>
    <property type="evidence" value="ECO:0007669"/>
    <property type="project" value="TreeGrafter"/>
</dbReference>
<dbReference type="InterPro" id="IPR014898">
    <property type="entry name" value="Znf_C2H2_LYAR"/>
</dbReference>
<feature type="compositionally biased region" description="Basic residues" evidence="9">
    <location>
        <begin position="386"/>
        <end position="396"/>
    </location>
</feature>
<dbReference type="PROSITE" id="PS51804">
    <property type="entry name" value="ZF_C2HC_LYAR"/>
    <property type="match status" value="2"/>
</dbReference>
<proteinExistence type="inferred from homology"/>
<dbReference type="GO" id="GO:0006364">
    <property type="term" value="P:rRNA processing"/>
    <property type="evidence" value="ECO:0007669"/>
    <property type="project" value="TreeGrafter"/>
</dbReference>
<feature type="compositionally biased region" description="Low complexity" evidence="9">
    <location>
        <begin position="415"/>
        <end position="424"/>
    </location>
</feature>
<feature type="compositionally biased region" description="Basic and acidic residues" evidence="9">
    <location>
        <begin position="431"/>
        <end position="440"/>
    </location>
</feature>
<sequence length="543" mass="60945">MVSFQCEACGDVLTKKKLDPHRNQCRAAVFTCIDCMTTFNGLDYRSHTSCISEDQKYQGALYREKPSKAAKRKSVSIVEPDDSKALVPRPAYVEDAPDVDVDTPPHVPTPPPAVPALTRDSVFDYMVDESAPNTPQISFTAKEREEMSMAKGAPSIFTNSRPSSQNGYRNEEEQLLSQEYLENGYTWGTEPVKPRGMLDMNHSSLTLEFMTPAAKETKSKLDKKSRTRSHSRTDSGSGQKRKRDDQTPGDTLMVDTSKVLDTPTIVHSGLTGGLNRMTTAEEYPFRRTPETEEKNQLVIEKNRPVRRSHKVEDPTSPIKRTRHSKEDPNGLGISIKGRAVKALSMVGVALLPGSGDNSKENRTRRRASSSDHGQSLSRAREGEKRERKKHKVHRHNGTASANVRHEHRSKHRSNSESPSHSPNEGTTRKLKAIEYRKQDDSGSDTDSDPTPQNAQGDVSRRKSTNGTMVVFGAEEKQKRACRSFLANAPGLDSDKGYSIHKMLKRWHKQNDARSTALKLEEEQDLWRGLRIRRNEKGEFVLLL</sequence>
<evidence type="ECO:0000256" key="8">
    <source>
        <dbReference type="PROSITE-ProRule" id="PRU01145"/>
    </source>
</evidence>
<feature type="region of interest" description="Disordered" evidence="9">
    <location>
        <begin position="303"/>
        <end position="333"/>
    </location>
</feature>
<evidence type="ECO:0000256" key="1">
    <source>
        <dbReference type="ARBA" id="ARBA00004123"/>
    </source>
</evidence>
<keyword evidence="4 8" id="KW-0863">Zinc-finger</keyword>
<dbReference type="GeneID" id="89971744"/>
<dbReference type="InterPro" id="IPR036236">
    <property type="entry name" value="Znf_C2H2_sf"/>
</dbReference>
<dbReference type="GO" id="GO:0000122">
    <property type="term" value="P:negative regulation of transcription by RNA polymerase II"/>
    <property type="evidence" value="ECO:0007669"/>
    <property type="project" value="TreeGrafter"/>
</dbReference>
<dbReference type="RefSeq" id="XP_064705498.1">
    <property type="nucleotide sequence ID" value="XM_064847145.1"/>
</dbReference>
<gene>
    <name evidence="11" type="ORF">LTR84_003557</name>
</gene>
<protein>
    <recommendedName>
        <fullName evidence="10">Zinc finger C2H2 LYAR-type domain-containing protein</fullName>
    </recommendedName>
</protein>
<evidence type="ECO:0000256" key="3">
    <source>
        <dbReference type="ARBA" id="ARBA00022737"/>
    </source>
</evidence>
<evidence type="ECO:0000313" key="12">
    <source>
        <dbReference type="Proteomes" id="UP001358417"/>
    </source>
</evidence>
<feature type="region of interest" description="Disordered" evidence="9">
    <location>
        <begin position="209"/>
        <end position="257"/>
    </location>
</feature>
<dbReference type="PANTHER" id="PTHR13100">
    <property type="entry name" value="CELL GROWTH-REGULATING NUCLEOLAR PROTEIN LYAR"/>
    <property type="match status" value="1"/>
</dbReference>
<dbReference type="Proteomes" id="UP001358417">
    <property type="component" value="Unassembled WGS sequence"/>
</dbReference>
<dbReference type="InterPro" id="IPR039999">
    <property type="entry name" value="LYAR"/>
</dbReference>
<dbReference type="FunFam" id="3.30.1490.490:FF:000001">
    <property type="entry name" value="cell growth-regulating nucleolar protein-like"/>
    <property type="match status" value="1"/>
</dbReference>
<keyword evidence="2" id="KW-0479">Metal-binding</keyword>
<reference evidence="11 12" key="1">
    <citation type="submission" date="2023-08" db="EMBL/GenBank/DDBJ databases">
        <title>Black Yeasts Isolated from many extreme environments.</title>
        <authorList>
            <person name="Coleine C."/>
            <person name="Stajich J.E."/>
            <person name="Selbmann L."/>
        </authorList>
    </citation>
    <scope>NUCLEOTIDE SEQUENCE [LARGE SCALE GENOMIC DNA]</scope>
    <source>
        <strain evidence="11 12">CCFEE 5792</strain>
    </source>
</reference>
<evidence type="ECO:0000256" key="9">
    <source>
        <dbReference type="SAM" id="MobiDB-lite"/>
    </source>
</evidence>
<evidence type="ECO:0000256" key="4">
    <source>
        <dbReference type="ARBA" id="ARBA00022771"/>
    </source>
</evidence>
<feature type="compositionally biased region" description="Polar residues" evidence="9">
    <location>
        <begin position="156"/>
        <end position="168"/>
    </location>
</feature>
<feature type="region of interest" description="Disordered" evidence="9">
    <location>
        <begin position="350"/>
        <end position="465"/>
    </location>
</feature>
<evidence type="ECO:0000256" key="7">
    <source>
        <dbReference type="ARBA" id="ARBA00061084"/>
    </source>
</evidence>
<comment type="similarity">
    <text evidence="7">Belongs to the UPF0743 family.</text>
</comment>
<dbReference type="Gene3D" id="3.30.1490.490">
    <property type="match status" value="1"/>
</dbReference>
<dbReference type="SUPFAM" id="SSF57667">
    <property type="entry name" value="beta-beta-alpha zinc fingers"/>
    <property type="match status" value="2"/>
</dbReference>
<dbReference type="GO" id="GO:0008270">
    <property type="term" value="F:zinc ion binding"/>
    <property type="evidence" value="ECO:0007669"/>
    <property type="project" value="UniProtKB-KW"/>
</dbReference>
<dbReference type="EMBL" id="JAVRRD010000016">
    <property type="protein sequence ID" value="KAK5050998.1"/>
    <property type="molecule type" value="Genomic_DNA"/>
</dbReference>
<dbReference type="PANTHER" id="PTHR13100:SF10">
    <property type="entry name" value="CELL GROWTH-REGULATING NUCLEOLAR PROTEIN"/>
    <property type="match status" value="1"/>
</dbReference>
<evidence type="ECO:0000256" key="2">
    <source>
        <dbReference type="ARBA" id="ARBA00022723"/>
    </source>
</evidence>
<comment type="caution">
    <text evidence="11">The sequence shown here is derived from an EMBL/GenBank/DDBJ whole genome shotgun (WGS) entry which is preliminary data.</text>
</comment>
<accession>A0AAV9N8I6</accession>
<name>A0AAV9N8I6_9EURO</name>
<keyword evidence="5" id="KW-0862">Zinc</keyword>
<keyword evidence="12" id="KW-1185">Reference proteome</keyword>
<feature type="compositionally biased region" description="Basic and acidic residues" evidence="9">
    <location>
        <begin position="215"/>
        <end position="224"/>
    </location>
</feature>
<feature type="domain" description="Zinc finger C2H2 LYAR-type" evidence="10">
    <location>
        <begin position="30"/>
        <end position="57"/>
    </location>
</feature>
<dbReference type="GO" id="GO:0003677">
    <property type="term" value="F:DNA binding"/>
    <property type="evidence" value="ECO:0007669"/>
    <property type="project" value="InterPro"/>
</dbReference>
<evidence type="ECO:0000259" key="10">
    <source>
        <dbReference type="Pfam" id="PF08790"/>
    </source>
</evidence>
<organism evidence="11 12">
    <name type="scientific">Exophiala bonariae</name>
    <dbReference type="NCBI Taxonomy" id="1690606"/>
    <lineage>
        <taxon>Eukaryota</taxon>
        <taxon>Fungi</taxon>
        <taxon>Dikarya</taxon>
        <taxon>Ascomycota</taxon>
        <taxon>Pezizomycotina</taxon>
        <taxon>Eurotiomycetes</taxon>
        <taxon>Chaetothyriomycetidae</taxon>
        <taxon>Chaetothyriales</taxon>
        <taxon>Herpotrichiellaceae</taxon>
        <taxon>Exophiala</taxon>
    </lineage>
</organism>
<evidence type="ECO:0000256" key="5">
    <source>
        <dbReference type="ARBA" id="ARBA00022833"/>
    </source>
</evidence>
<keyword evidence="6" id="KW-0539">Nucleus</keyword>